<evidence type="ECO:0000313" key="11">
    <source>
        <dbReference type="Proteomes" id="UP000886998"/>
    </source>
</evidence>
<evidence type="ECO:0000256" key="4">
    <source>
        <dbReference type="ARBA" id="ARBA00023157"/>
    </source>
</evidence>
<feature type="compositionally biased region" description="Basic residues" evidence="7">
    <location>
        <begin position="338"/>
        <end position="350"/>
    </location>
</feature>
<dbReference type="SMART" id="SM00032">
    <property type="entry name" value="CCP"/>
    <property type="match status" value="2"/>
</dbReference>
<evidence type="ECO:0000256" key="8">
    <source>
        <dbReference type="SAM" id="SignalP"/>
    </source>
</evidence>
<feature type="domain" description="Sushi" evidence="9">
    <location>
        <begin position="92"/>
        <end position="149"/>
    </location>
</feature>
<evidence type="ECO:0000313" key="10">
    <source>
        <dbReference type="EMBL" id="GFY67139.1"/>
    </source>
</evidence>
<dbReference type="InterPro" id="IPR035976">
    <property type="entry name" value="Sushi/SCR/CCP_sf"/>
</dbReference>
<feature type="compositionally biased region" description="Polar residues" evidence="7">
    <location>
        <begin position="317"/>
        <end position="328"/>
    </location>
</feature>
<keyword evidence="4 6" id="KW-1015">Disulfide bond</keyword>
<organism evidence="10 11">
    <name type="scientific">Trichonephila inaurata madagascariensis</name>
    <dbReference type="NCBI Taxonomy" id="2747483"/>
    <lineage>
        <taxon>Eukaryota</taxon>
        <taxon>Metazoa</taxon>
        <taxon>Ecdysozoa</taxon>
        <taxon>Arthropoda</taxon>
        <taxon>Chelicerata</taxon>
        <taxon>Arachnida</taxon>
        <taxon>Araneae</taxon>
        <taxon>Araneomorphae</taxon>
        <taxon>Entelegynae</taxon>
        <taxon>Araneoidea</taxon>
        <taxon>Nephilidae</taxon>
        <taxon>Trichonephila</taxon>
        <taxon>Trichonephila inaurata</taxon>
    </lineage>
</organism>
<evidence type="ECO:0000256" key="7">
    <source>
        <dbReference type="SAM" id="MobiDB-lite"/>
    </source>
</evidence>
<comment type="caution">
    <text evidence="10">The sequence shown here is derived from an EMBL/GenBank/DDBJ whole genome shotgun (WGS) entry which is preliminary data.</text>
</comment>
<dbReference type="AlphaFoldDB" id="A0A8X6YCN4"/>
<evidence type="ECO:0000256" key="2">
    <source>
        <dbReference type="ARBA" id="ARBA00022729"/>
    </source>
</evidence>
<feature type="chain" id="PRO_5036459353" evidence="8">
    <location>
        <begin position="26"/>
        <end position="402"/>
    </location>
</feature>
<dbReference type="EMBL" id="BMAV01016420">
    <property type="protein sequence ID" value="GFY67139.1"/>
    <property type="molecule type" value="Genomic_DNA"/>
</dbReference>
<dbReference type="Pfam" id="PF00084">
    <property type="entry name" value="Sushi"/>
    <property type="match status" value="2"/>
</dbReference>
<dbReference type="PROSITE" id="PS50923">
    <property type="entry name" value="SUSHI"/>
    <property type="match status" value="2"/>
</dbReference>
<name>A0A8X6YCN4_9ARAC</name>
<evidence type="ECO:0000256" key="1">
    <source>
        <dbReference type="ARBA" id="ARBA00022659"/>
    </source>
</evidence>
<keyword evidence="3" id="KW-0677">Repeat</keyword>
<evidence type="ECO:0000256" key="6">
    <source>
        <dbReference type="PROSITE-ProRule" id="PRU00302"/>
    </source>
</evidence>
<evidence type="ECO:0000256" key="3">
    <source>
        <dbReference type="ARBA" id="ARBA00022737"/>
    </source>
</evidence>
<dbReference type="Proteomes" id="UP000886998">
    <property type="component" value="Unassembled WGS sequence"/>
</dbReference>
<feature type="signal peptide" evidence="8">
    <location>
        <begin position="1"/>
        <end position="25"/>
    </location>
</feature>
<feature type="compositionally biased region" description="Basic residues" evidence="7">
    <location>
        <begin position="363"/>
        <end position="379"/>
    </location>
</feature>
<dbReference type="PANTHER" id="PTHR46393">
    <property type="entry name" value="SUSHI DOMAIN-CONTAINING PROTEIN"/>
    <property type="match status" value="1"/>
</dbReference>
<dbReference type="Gene3D" id="2.10.70.10">
    <property type="entry name" value="Complement Module, domain 1"/>
    <property type="match status" value="2"/>
</dbReference>
<comment type="caution">
    <text evidence="6">Lacks conserved residue(s) required for the propagation of feature annotation.</text>
</comment>
<evidence type="ECO:0000259" key="9">
    <source>
        <dbReference type="PROSITE" id="PS50923"/>
    </source>
</evidence>
<keyword evidence="1 6" id="KW-0768">Sushi</keyword>
<keyword evidence="2 8" id="KW-0732">Signal</keyword>
<proteinExistence type="predicted"/>
<reference evidence="10" key="1">
    <citation type="submission" date="2020-08" db="EMBL/GenBank/DDBJ databases">
        <title>Multicomponent nature underlies the extraordinary mechanical properties of spider dragline silk.</title>
        <authorList>
            <person name="Kono N."/>
            <person name="Nakamura H."/>
            <person name="Mori M."/>
            <person name="Yoshida Y."/>
            <person name="Ohtoshi R."/>
            <person name="Malay A.D."/>
            <person name="Moran D.A.P."/>
            <person name="Tomita M."/>
            <person name="Numata K."/>
            <person name="Arakawa K."/>
        </authorList>
    </citation>
    <scope>NUCLEOTIDE SEQUENCE</scope>
</reference>
<protein>
    <submittedName>
        <fullName evidence="10">Sushi, von Willebrand factor type A, EGF and pentraxin domain-containing protein 1</fullName>
    </submittedName>
</protein>
<dbReference type="PANTHER" id="PTHR46393:SF7">
    <property type="entry name" value="COMPLEMENT C2"/>
    <property type="match status" value="1"/>
</dbReference>
<feature type="domain" description="Sushi" evidence="9">
    <location>
        <begin position="33"/>
        <end position="89"/>
    </location>
</feature>
<keyword evidence="11" id="KW-1185">Reference proteome</keyword>
<evidence type="ECO:0000256" key="5">
    <source>
        <dbReference type="ARBA" id="ARBA00023180"/>
    </source>
</evidence>
<sequence>MIISTQVLLIIQASLIVILLPTYEATRPKQNHEPCSPFPYATLENGKITSIGTQKYMFKCDPGYFLSSPLQVRCWKGKWSSLQKPTCSKIEGQCDDPPPIPGGRILGDLKYIGSIINYLCDPGFILMGDRMRTCLESGHWSGITPACMDESEPVQKVAERLKKDFVMEMGSHSSDISEDFLNGTNVTIPCDTNGNSEKPCKSSSINVIISTNNNSSVPNNQTESREKDEFSPVVIYFPPTDPRFDRKHKRRHEKKREKLAFTPRLDTIAENTEGEKAAENESSGEKISIYEQENSHFNISCRKERRRKNPFRESVVSEDQQIKNSSPLAVSDEEIQRPSKRKRLRDRTNHRQNASKITPPGRMRNRNRVRKCKRGRKVNRNNMKEQDIEKQDNTTHIPLNEA</sequence>
<dbReference type="OrthoDB" id="6508331at2759"/>
<dbReference type="CDD" id="cd00033">
    <property type="entry name" value="CCP"/>
    <property type="match status" value="2"/>
</dbReference>
<feature type="compositionally biased region" description="Basic and acidic residues" evidence="7">
    <location>
        <begin position="382"/>
        <end position="393"/>
    </location>
</feature>
<feature type="compositionally biased region" description="Basic residues" evidence="7">
    <location>
        <begin position="245"/>
        <end position="257"/>
    </location>
</feature>
<feature type="region of interest" description="Disordered" evidence="7">
    <location>
        <begin position="235"/>
        <end position="402"/>
    </location>
</feature>
<dbReference type="InterPro" id="IPR000436">
    <property type="entry name" value="Sushi_SCR_CCP_dom"/>
</dbReference>
<feature type="disulfide bond" evidence="6">
    <location>
        <begin position="120"/>
        <end position="147"/>
    </location>
</feature>
<accession>A0A8X6YCN4</accession>
<dbReference type="SUPFAM" id="SSF57535">
    <property type="entry name" value="Complement control module/SCR domain"/>
    <property type="match status" value="2"/>
</dbReference>
<keyword evidence="5" id="KW-0325">Glycoprotein</keyword>
<gene>
    <name evidence="10" type="primary">NCL1_31624</name>
    <name evidence="10" type="ORF">TNIN_376711</name>
</gene>
<feature type="disulfide bond" evidence="6">
    <location>
        <begin position="60"/>
        <end position="87"/>
    </location>
</feature>